<comment type="similarity">
    <text evidence="1">Belongs to the complex I NDUFA9 subunit family.</text>
</comment>
<dbReference type="InterPro" id="IPR036291">
    <property type="entry name" value="NAD(P)-bd_dom_sf"/>
</dbReference>
<dbReference type="AlphaFoldDB" id="A0A8J5MJR1"/>
<evidence type="ECO:0000313" key="8">
    <source>
        <dbReference type="Proteomes" id="UP000747542"/>
    </source>
</evidence>
<proteinExistence type="inferred from homology"/>
<dbReference type="GO" id="GO:0006694">
    <property type="term" value="P:steroid biosynthetic process"/>
    <property type="evidence" value="ECO:0007669"/>
    <property type="project" value="InterPro"/>
</dbReference>
<evidence type="ECO:0000256" key="4">
    <source>
        <dbReference type="ARBA" id="ARBA00043145"/>
    </source>
</evidence>
<comment type="subunit">
    <text evidence="5">Complex I is composed of 45 different subunits. This a component of the hydrophobic protein fraction. Interacts with BLOC1S1. Interacts with SLC2A4. Interacts with CLOCK. Interacts with RAB5IF.</text>
</comment>
<dbReference type="GO" id="GO:0016616">
    <property type="term" value="F:oxidoreductase activity, acting on the CH-OH group of donors, NAD or NADP as acceptor"/>
    <property type="evidence" value="ECO:0007669"/>
    <property type="project" value="InterPro"/>
</dbReference>
<name>A0A8J5MJR1_HOMAM</name>
<dbReference type="Pfam" id="PF01073">
    <property type="entry name" value="3Beta_HSD"/>
    <property type="match status" value="1"/>
</dbReference>
<organism evidence="7 8">
    <name type="scientific">Homarus americanus</name>
    <name type="common">American lobster</name>
    <dbReference type="NCBI Taxonomy" id="6706"/>
    <lineage>
        <taxon>Eukaryota</taxon>
        <taxon>Metazoa</taxon>
        <taxon>Ecdysozoa</taxon>
        <taxon>Arthropoda</taxon>
        <taxon>Crustacea</taxon>
        <taxon>Multicrustacea</taxon>
        <taxon>Malacostraca</taxon>
        <taxon>Eumalacostraca</taxon>
        <taxon>Eucarida</taxon>
        <taxon>Decapoda</taxon>
        <taxon>Pleocyemata</taxon>
        <taxon>Astacidea</taxon>
        <taxon>Nephropoidea</taxon>
        <taxon>Nephropidae</taxon>
        <taxon>Homarus</taxon>
    </lineage>
</organism>
<dbReference type="GO" id="GO:0005739">
    <property type="term" value="C:mitochondrion"/>
    <property type="evidence" value="ECO:0007669"/>
    <property type="project" value="TreeGrafter"/>
</dbReference>
<dbReference type="CDD" id="cd05271">
    <property type="entry name" value="NDUFA9_like_SDR_a"/>
    <property type="match status" value="1"/>
</dbReference>
<dbReference type="EMBL" id="JAHLQT010045843">
    <property type="protein sequence ID" value="KAG7154028.1"/>
    <property type="molecule type" value="Genomic_DNA"/>
</dbReference>
<comment type="caution">
    <text evidence="7">The sequence shown here is derived from an EMBL/GenBank/DDBJ whole genome shotgun (WGS) entry which is preliminary data.</text>
</comment>
<evidence type="ECO:0000259" key="6">
    <source>
        <dbReference type="Pfam" id="PF01073"/>
    </source>
</evidence>
<dbReference type="InterPro" id="IPR002225">
    <property type="entry name" value="3Beta_OHSteriod_DH/Estase"/>
</dbReference>
<dbReference type="InterPro" id="IPR051207">
    <property type="entry name" value="ComplexI_NDUFA9_subunit"/>
</dbReference>
<evidence type="ECO:0000256" key="3">
    <source>
        <dbReference type="ARBA" id="ARBA00042000"/>
    </source>
</evidence>
<dbReference type="PANTHER" id="PTHR12126">
    <property type="entry name" value="NADH-UBIQUINONE OXIDOREDUCTASE 39 KDA SUBUNIT-RELATED"/>
    <property type="match status" value="1"/>
</dbReference>
<accession>A0A8J5MJR1</accession>
<feature type="domain" description="3-beta hydroxysteroid dehydrogenase/isomerase" evidence="6">
    <location>
        <begin position="124"/>
        <end position="278"/>
    </location>
</feature>
<evidence type="ECO:0000256" key="2">
    <source>
        <dbReference type="ARBA" id="ARBA00040720"/>
    </source>
</evidence>
<dbReference type="Gene3D" id="3.40.50.720">
    <property type="entry name" value="NAD(P)-binding Rossmann-like Domain"/>
    <property type="match status" value="1"/>
</dbReference>
<reference evidence="7" key="1">
    <citation type="journal article" date="2021" name="Sci. Adv.">
        <title>The American lobster genome reveals insights on longevity, neural, and immune adaptations.</title>
        <authorList>
            <person name="Polinski J.M."/>
            <person name="Zimin A.V."/>
            <person name="Clark K.F."/>
            <person name="Kohn A.B."/>
            <person name="Sadowski N."/>
            <person name="Timp W."/>
            <person name="Ptitsyn A."/>
            <person name="Khanna P."/>
            <person name="Romanova D.Y."/>
            <person name="Williams P."/>
            <person name="Greenwood S.J."/>
            <person name="Moroz L.L."/>
            <person name="Walt D.R."/>
            <person name="Bodnar A.G."/>
        </authorList>
    </citation>
    <scope>NUCLEOTIDE SEQUENCE</scope>
    <source>
        <strain evidence="7">GMGI-L3</strain>
    </source>
</reference>
<evidence type="ECO:0000256" key="1">
    <source>
        <dbReference type="ARBA" id="ARBA00038501"/>
    </source>
</evidence>
<dbReference type="GO" id="GO:0044877">
    <property type="term" value="F:protein-containing complex binding"/>
    <property type="evidence" value="ECO:0007669"/>
    <property type="project" value="TreeGrafter"/>
</dbReference>
<sequence>MALQKNIIWMGCGLGVRAGALSAVQQRYSSSDARFLTNPNLSAVKRGRGGRSSFSGNVATVFGASGFLGRYRRRVKTGGFCGLGCLNFTLVSPKIIIPYRGDHYDVLRLKLVGDLGQVLFMPYHLCDEDAIRKAVKHSNIVINLVGRDWETMNFSFEQVNVEGAQRLAQISKEMGVERFIHLSALNSNVEHEGFLMKGGSKFLKTKGLGEQAVLDAFPEATVFRPSDVYGQEDRFLRYYAGLWRHQGRIMPLPKAGKDVWKQPVYVGDIAQGIINAVNDPETAGKIYEAVGPRRYELVELVDWFHRVMRKDFGYMTYDMKWDLVFQVKARMTEFLPSWPVNTLTRDKVEREGVSDVTTGLPTLEDLGVTLTKMEDRIDWELRPFRAGSSYDEELGEFEPPKPPKYIVAN</sequence>
<gene>
    <name evidence="7" type="primary">NDUFA9-L</name>
    <name evidence="7" type="ORF">Hamer_G020092</name>
</gene>
<keyword evidence="8" id="KW-1185">Reference proteome</keyword>
<evidence type="ECO:0000256" key="5">
    <source>
        <dbReference type="ARBA" id="ARBA00046455"/>
    </source>
</evidence>
<evidence type="ECO:0000313" key="7">
    <source>
        <dbReference type="EMBL" id="KAG7154028.1"/>
    </source>
</evidence>
<protein>
    <recommendedName>
        <fullName evidence="2">NADH dehydrogenase [ubiquinone] 1 alpha subcomplex subunit 9, mitochondrial</fullName>
    </recommendedName>
    <alternativeName>
        <fullName evidence="4">Complex I-39kD</fullName>
    </alternativeName>
    <alternativeName>
        <fullName evidence="3">NADH-ubiquinone oxidoreductase 39 kDa subunit</fullName>
    </alternativeName>
</protein>
<dbReference type="SUPFAM" id="SSF51735">
    <property type="entry name" value="NAD(P)-binding Rossmann-fold domains"/>
    <property type="match status" value="1"/>
</dbReference>
<dbReference type="Proteomes" id="UP000747542">
    <property type="component" value="Unassembled WGS sequence"/>
</dbReference>
<dbReference type="PANTHER" id="PTHR12126:SF11">
    <property type="entry name" value="NADH DEHYDROGENASE [UBIQUINONE] 1 ALPHA SUBCOMPLEX SUBUNIT 9, MITOCHONDRIAL"/>
    <property type="match status" value="1"/>
</dbReference>